<feature type="domain" description="Amidohydrolase-related" evidence="2">
    <location>
        <begin position="52"/>
        <end position="238"/>
    </location>
</feature>
<protein>
    <submittedName>
        <fullName evidence="3">Amidohydrolase</fullName>
    </submittedName>
</protein>
<sequence>MGIVDVHVHYMKSDGIEPGEFLLRKAGDIGIDIMFLLPYEAIYRRNVLEDSLRVIKMFKSYPNRVVPFVSVDPWDERCREQLELFIAMGAKGLKIHPLTQGIPAHSELLYPLIELAERNRLLVLVHTGSPIYSQPLQVLELALTFTHTFFILAHMGLGILWYDSIRAAKRADNIYLDTAGQRFLPVIEYAVRELGSERILFGSDMPFLSIEVELEKIRHLRVSEHDKENILYRNAKYLLSKIRGDTYYEG</sequence>
<dbReference type="Gene3D" id="3.20.20.140">
    <property type="entry name" value="Metal-dependent hydrolases"/>
    <property type="match status" value="1"/>
</dbReference>
<keyword evidence="3" id="KW-0378">Hydrolase</keyword>
<proteinExistence type="predicted"/>
<reference evidence="3" key="1">
    <citation type="journal article" date="2020" name="mSystems">
        <title>Genome- and Community-Level Interaction Insights into Carbon Utilization and Element Cycling Functions of Hydrothermarchaeota in Hydrothermal Sediment.</title>
        <authorList>
            <person name="Zhou Z."/>
            <person name="Liu Y."/>
            <person name="Xu W."/>
            <person name="Pan J."/>
            <person name="Luo Z.H."/>
            <person name="Li M."/>
        </authorList>
    </citation>
    <scope>NUCLEOTIDE SEQUENCE [LARGE SCALE GENOMIC DNA]</scope>
    <source>
        <strain evidence="3">SpSt-618</strain>
        <strain evidence="4">SpSt-657</strain>
    </source>
</reference>
<evidence type="ECO:0000313" key="4">
    <source>
        <dbReference type="EMBL" id="HGQ17393.1"/>
    </source>
</evidence>
<name>A0A7J3I6D1_9CREN</name>
<dbReference type="EMBL" id="DTAI01000068">
    <property type="protein sequence ID" value="HGN36356.1"/>
    <property type="molecule type" value="Genomic_DNA"/>
</dbReference>
<comment type="caution">
    <text evidence="3">The sequence shown here is derived from an EMBL/GenBank/DDBJ whole genome shotgun (WGS) entry which is preliminary data.</text>
</comment>
<dbReference type="AlphaFoldDB" id="A0A7J3I6D1"/>
<dbReference type="SUPFAM" id="SSF51556">
    <property type="entry name" value="Metallo-dependent hydrolases"/>
    <property type="match status" value="1"/>
</dbReference>
<gene>
    <name evidence="3" type="ORF">ENT87_02225</name>
    <name evidence="4" type="ORF">ENU30_00220</name>
</gene>
<organism evidence="3">
    <name type="scientific">Ignisphaera aggregans</name>
    <dbReference type="NCBI Taxonomy" id="334771"/>
    <lineage>
        <taxon>Archaea</taxon>
        <taxon>Thermoproteota</taxon>
        <taxon>Thermoprotei</taxon>
        <taxon>Desulfurococcales</taxon>
        <taxon>Desulfurococcaceae</taxon>
        <taxon>Ignisphaera</taxon>
    </lineage>
</organism>
<dbReference type="PANTHER" id="PTHR21240">
    <property type="entry name" value="2-AMINO-3-CARBOXYLMUCONATE-6-SEMIALDEHYDE DECARBOXYLASE"/>
    <property type="match status" value="1"/>
</dbReference>
<dbReference type="InterPro" id="IPR006680">
    <property type="entry name" value="Amidohydro-rel"/>
</dbReference>
<keyword evidence="1" id="KW-0456">Lyase</keyword>
<dbReference type="InterPro" id="IPR032466">
    <property type="entry name" value="Metal_Hydrolase"/>
</dbReference>
<dbReference type="EMBL" id="DTBZ01000007">
    <property type="protein sequence ID" value="HGQ17393.1"/>
    <property type="molecule type" value="Genomic_DNA"/>
</dbReference>
<dbReference type="GO" id="GO:0016831">
    <property type="term" value="F:carboxy-lyase activity"/>
    <property type="evidence" value="ECO:0007669"/>
    <property type="project" value="InterPro"/>
</dbReference>
<evidence type="ECO:0000256" key="1">
    <source>
        <dbReference type="ARBA" id="ARBA00023239"/>
    </source>
</evidence>
<dbReference type="GO" id="GO:0016787">
    <property type="term" value="F:hydrolase activity"/>
    <property type="evidence" value="ECO:0007669"/>
    <property type="project" value="UniProtKB-KW"/>
</dbReference>
<dbReference type="InterPro" id="IPR032465">
    <property type="entry name" value="ACMSD"/>
</dbReference>
<accession>A0A7J3I6D1</accession>
<evidence type="ECO:0000313" key="3">
    <source>
        <dbReference type="EMBL" id="HGN36356.1"/>
    </source>
</evidence>
<evidence type="ECO:0000259" key="2">
    <source>
        <dbReference type="Pfam" id="PF04909"/>
    </source>
</evidence>
<dbReference type="Pfam" id="PF04909">
    <property type="entry name" value="Amidohydro_2"/>
    <property type="match status" value="1"/>
</dbReference>